<sequence length="160" mass="18055">MRLFGYLLLFMLLGYGIWPYFTVFRLDEAINQEGTAHLATMVDLTAIRANYKARVNAGIDGVFPDSSPDSVMGWIRQNVDRLGDSALDQAITLPWVRDTLRESVTKATGQSPPYLLAAIDFAFFESFNQFVIRIGELGHGPTHVRLQRQGTDWMITDLIQ</sequence>
<evidence type="ECO:0008006" key="3">
    <source>
        <dbReference type="Google" id="ProtNLM"/>
    </source>
</evidence>
<reference evidence="1 2" key="1">
    <citation type="journal article" date="2020" name="Microorganisms">
        <title>Osmotic Adaptation and Compatible Solute Biosynthesis of Phototrophic Bacteria as Revealed from Genome Analyses.</title>
        <authorList>
            <person name="Imhoff J.F."/>
            <person name="Rahn T."/>
            <person name="Kunzel S."/>
            <person name="Keller A."/>
            <person name="Neulinger S.C."/>
        </authorList>
    </citation>
    <scope>NUCLEOTIDE SEQUENCE [LARGE SCALE GENOMIC DNA]</scope>
    <source>
        <strain evidence="1 2">DSM 21303</strain>
    </source>
</reference>
<accession>A0A9X0WIM9</accession>
<name>A0A9X0WIM9_9GAMM</name>
<evidence type="ECO:0000313" key="1">
    <source>
        <dbReference type="EMBL" id="MBK1645434.1"/>
    </source>
</evidence>
<dbReference type="Proteomes" id="UP001138802">
    <property type="component" value="Unassembled WGS sequence"/>
</dbReference>
<organism evidence="1 2">
    <name type="scientific">Thiocapsa imhoffii</name>
    <dbReference type="NCBI Taxonomy" id="382777"/>
    <lineage>
        <taxon>Bacteria</taxon>
        <taxon>Pseudomonadati</taxon>
        <taxon>Pseudomonadota</taxon>
        <taxon>Gammaproteobacteria</taxon>
        <taxon>Chromatiales</taxon>
        <taxon>Chromatiaceae</taxon>
        <taxon>Thiocapsa</taxon>
    </lineage>
</organism>
<comment type="caution">
    <text evidence="1">The sequence shown here is derived from an EMBL/GenBank/DDBJ whole genome shotgun (WGS) entry which is preliminary data.</text>
</comment>
<protein>
    <recommendedName>
        <fullName evidence="3">DUF2939 domain-containing protein</fullName>
    </recommendedName>
</protein>
<dbReference type="EMBL" id="NRSD01000012">
    <property type="protein sequence ID" value="MBK1645434.1"/>
    <property type="molecule type" value="Genomic_DNA"/>
</dbReference>
<keyword evidence="2" id="KW-1185">Reference proteome</keyword>
<dbReference type="RefSeq" id="WP_200388238.1">
    <property type="nucleotide sequence ID" value="NZ_NRSD01000012.1"/>
</dbReference>
<dbReference type="AlphaFoldDB" id="A0A9X0WIM9"/>
<dbReference type="Pfam" id="PF11159">
    <property type="entry name" value="DUF2939"/>
    <property type="match status" value="1"/>
</dbReference>
<dbReference type="InterPro" id="IPR021330">
    <property type="entry name" value="DUF2939"/>
</dbReference>
<evidence type="ECO:0000313" key="2">
    <source>
        <dbReference type="Proteomes" id="UP001138802"/>
    </source>
</evidence>
<gene>
    <name evidence="1" type="ORF">CKO25_12420</name>
</gene>
<proteinExistence type="predicted"/>